<evidence type="ECO:0000313" key="3">
    <source>
        <dbReference type="Proteomes" id="UP000729402"/>
    </source>
</evidence>
<protein>
    <submittedName>
        <fullName evidence="2">Uncharacterized protein</fullName>
    </submittedName>
</protein>
<dbReference type="AlphaFoldDB" id="A0A8J5TGF9"/>
<keyword evidence="3" id="KW-1185">Reference proteome</keyword>
<organism evidence="2 3">
    <name type="scientific">Zizania palustris</name>
    <name type="common">Northern wild rice</name>
    <dbReference type="NCBI Taxonomy" id="103762"/>
    <lineage>
        <taxon>Eukaryota</taxon>
        <taxon>Viridiplantae</taxon>
        <taxon>Streptophyta</taxon>
        <taxon>Embryophyta</taxon>
        <taxon>Tracheophyta</taxon>
        <taxon>Spermatophyta</taxon>
        <taxon>Magnoliopsida</taxon>
        <taxon>Liliopsida</taxon>
        <taxon>Poales</taxon>
        <taxon>Poaceae</taxon>
        <taxon>BOP clade</taxon>
        <taxon>Oryzoideae</taxon>
        <taxon>Oryzeae</taxon>
        <taxon>Zizaniinae</taxon>
        <taxon>Zizania</taxon>
    </lineage>
</organism>
<sequence length="86" mass="9286">MPTMTAPQAPLPLLPAGDTQDSRTGGSRQKTACAVLPKSCCRAKVRECLPDKLTRAVAVMKLLPHGWAPHRNIHTGVEKLCCLGRK</sequence>
<feature type="region of interest" description="Disordered" evidence="1">
    <location>
        <begin position="1"/>
        <end position="29"/>
    </location>
</feature>
<evidence type="ECO:0000313" key="2">
    <source>
        <dbReference type="EMBL" id="KAG8083350.1"/>
    </source>
</evidence>
<reference evidence="2" key="2">
    <citation type="submission" date="2021-02" db="EMBL/GenBank/DDBJ databases">
        <authorList>
            <person name="Kimball J.A."/>
            <person name="Haas M.W."/>
            <person name="Macchietto M."/>
            <person name="Kono T."/>
            <person name="Duquette J."/>
            <person name="Shao M."/>
        </authorList>
    </citation>
    <scope>NUCLEOTIDE SEQUENCE</scope>
    <source>
        <tissue evidence="2">Fresh leaf tissue</tissue>
    </source>
</reference>
<reference evidence="2" key="1">
    <citation type="journal article" date="2021" name="bioRxiv">
        <title>Whole Genome Assembly and Annotation of Northern Wild Rice, Zizania palustris L., Supports a Whole Genome Duplication in the Zizania Genus.</title>
        <authorList>
            <person name="Haas M."/>
            <person name="Kono T."/>
            <person name="Macchietto M."/>
            <person name="Millas R."/>
            <person name="McGilp L."/>
            <person name="Shao M."/>
            <person name="Duquette J."/>
            <person name="Hirsch C.N."/>
            <person name="Kimball J."/>
        </authorList>
    </citation>
    <scope>NUCLEOTIDE SEQUENCE</scope>
    <source>
        <tissue evidence="2">Fresh leaf tissue</tissue>
    </source>
</reference>
<evidence type="ECO:0000256" key="1">
    <source>
        <dbReference type="SAM" id="MobiDB-lite"/>
    </source>
</evidence>
<accession>A0A8J5TGF9</accession>
<name>A0A8J5TGF9_ZIZPA</name>
<dbReference type="Proteomes" id="UP000729402">
    <property type="component" value="Unassembled WGS sequence"/>
</dbReference>
<gene>
    <name evidence="2" type="ORF">GUJ93_ZPchr0015g6700</name>
</gene>
<proteinExistence type="predicted"/>
<dbReference type="EMBL" id="JAAALK010000085">
    <property type="protein sequence ID" value="KAG8083350.1"/>
    <property type="molecule type" value="Genomic_DNA"/>
</dbReference>
<comment type="caution">
    <text evidence="2">The sequence shown here is derived from an EMBL/GenBank/DDBJ whole genome shotgun (WGS) entry which is preliminary data.</text>
</comment>